<evidence type="ECO:0000313" key="2">
    <source>
        <dbReference type="EMBL" id="TFZ03708.1"/>
    </source>
</evidence>
<dbReference type="SUPFAM" id="SSF75304">
    <property type="entry name" value="Amidase signature (AS) enzymes"/>
    <property type="match status" value="1"/>
</dbReference>
<proteinExistence type="predicted"/>
<dbReference type="InterPro" id="IPR036928">
    <property type="entry name" value="AS_sf"/>
</dbReference>
<keyword evidence="3" id="KW-1185">Reference proteome</keyword>
<dbReference type="InterPro" id="IPR023631">
    <property type="entry name" value="Amidase_dom"/>
</dbReference>
<dbReference type="RefSeq" id="WP_135249333.1">
    <property type="nucleotide sequence ID" value="NZ_SMLK01000002.1"/>
</dbReference>
<dbReference type="OrthoDB" id="8576090at2"/>
<gene>
    <name evidence="2" type="ORF">EZ216_08590</name>
</gene>
<dbReference type="Pfam" id="PF01425">
    <property type="entry name" value="Amidase"/>
    <property type="match status" value="1"/>
</dbReference>
<dbReference type="Gene3D" id="3.90.1300.10">
    <property type="entry name" value="Amidase signature (AS) domain"/>
    <property type="match status" value="1"/>
</dbReference>
<dbReference type="AlphaFoldDB" id="A0A4Z0BZH6"/>
<evidence type="ECO:0000313" key="3">
    <source>
        <dbReference type="Proteomes" id="UP000297839"/>
    </source>
</evidence>
<name>A0A4Z0BZH6_9BURK</name>
<reference evidence="2 3" key="1">
    <citation type="submission" date="2019-03" db="EMBL/GenBank/DDBJ databases">
        <title>Ramlibacter sp. 18x22-1, whole genome shotgun sequence.</title>
        <authorList>
            <person name="Zhang X."/>
            <person name="Feng G."/>
            <person name="Zhu H."/>
        </authorList>
    </citation>
    <scope>NUCLEOTIDE SEQUENCE [LARGE SCALE GENOMIC DNA]</scope>
    <source>
        <strain evidence="2 3">18x22-1</strain>
    </source>
</reference>
<organism evidence="2 3">
    <name type="scientific">Ramlibacter humi</name>
    <dbReference type="NCBI Taxonomy" id="2530451"/>
    <lineage>
        <taxon>Bacteria</taxon>
        <taxon>Pseudomonadati</taxon>
        <taxon>Pseudomonadota</taxon>
        <taxon>Betaproteobacteria</taxon>
        <taxon>Burkholderiales</taxon>
        <taxon>Comamonadaceae</taxon>
        <taxon>Ramlibacter</taxon>
    </lineage>
</organism>
<dbReference type="EMBL" id="SMLK01000002">
    <property type="protein sequence ID" value="TFZ03708.1"/>
    <property type="molecule type" value="Genomic_DNA"/>
</dbReference>
<dbReference type="EC" id="3.5.1.4" evidence="2"/>
<dbReference type="PANTHER" id="PTHR11895">
    <property type="entry name" value="TRANSAMIDASE"/>
    <property type="match status" value="1"/>
</dbReference>
<dbReference type="InterPro" id="IPR000120">
    <property type="entry name" value="Amidase"/>
</dbReference>
<feature type="domain" description="Amidase" evidence="1">
    <location>
        <begin position="31"/>
        <end position="450"/>
    </location>
</feature>
<comment type="caution">
    <text evidence="2">The sequence shown here is derived from an EMBL/GenBank/DDBJ whole genome shotgun (WGS) entry which is preliminary data.</text>
</comment>
<accession>A0A4Z0BZH6</accession>
<sequence>MTKQSPGHALHELSAVQLIEGYRRRDFSPVEVTQAVLGHVERWEKHLQALYLLRPERALEQARASEQRWLRGEPLGPIDGVPLTLKDNIATEGDPTPLGTAAVELIPAAADAPPAARVRESGGVVFAKTTMPDYGMLSSGASSFHALARNPWDLTRTPGGSSAGAGAAAAAGYGPLHVGTDIGGSLRLPAGWCGIFTLKPSLGRIPIDPPYMGRAAGPMTRTVGDSALFMQVLSRPDSRDSMNLPAQDIAWDRFDAGVGKLKGLRIGLLLEAGCGLAVLPEVRAAIEAAARVFERAGAHVTTMPPFMTQGMLDGMDHFWRMRSHIDLKALPPERKTKVLPYIREWADSAAGMSGEAVFRAFSQFHNTRVTTVNACRAFDYVLSPVSPVPAFPAELPSPTNDPLRPLEHIGFTVPYNMSEQPAASIQCGYTKEGWPIGLQIAGQRFDDLGVLQVSRAFELLREPPRPWPQPPSEALEHVD</sequence>
<dbReference type="PANTHER" id="PTHR11895:SF173">
    <property type="entry name" value="GLUTAMYL-TRNA AMIDOTRANSFERASE SUBUNIT A"/>
    <property type="match status" value="1"/>
</dbReference>
<dbReference type="GO" id="GO:0004040">
    <property type="term" value="F:amidase activity"/>
    <property type="evidence" value="ECO:0007669"/>
    <property type="project" value="UniProtKB-EC"/>
</dbReference>
<protein>
    <submittedName>
        <fullName evidence="2">Amidase</fullName>
        <ecNumber evidence="2">3.5.1.4</ecNumber>
    </submittedName>
</protein>
<keyword evidence="2" id="KW-0378">Hydrolase</keyword>
<evidence type="ECO:0000259" key="1">
    <source>
        <dbReference type="Pfam" id="PF01425"/>
    </source>
</evidence>
<dbReference type="Proteomes" id="UP000297839">
    <property type="component" value="Unassembled WGS sequence"/>
</dbReference>
<dbReference type="NCBIfam" id="NF005450">
    <property type="entry name" value="PRK07042.1"/>
    <property type="match status" value="1"/>
</dbReference>